<keyword evidence="8" id="KW-0131">Cell cycle</keyword>
<dbReference type="CDD" id="cd04301">
    <property type="entry name" value="NAT_SF"/>
    <property type="match status" value="1"/>
</dbReference>
<comment type="caution">
    <text evidence="12">The sequence shown here is derived from an EMBL/GenBank/DDBJ whole genome shotgun (WGS) entry which is preliminary data.</text>
</comment>
<keyword evidence="5" id="KW-0863">Zinc-finger</keyword>
<keyword evidence="6" id="KW-0862">Zinc</keyword>
<evidence type="ECO:0000256" key="2">
    <source>
        <dbReference type="ARBA" id="ARBA00005816"/>
    </source>
</evidence>
<dbReference type="GO" id="GO:0005634">
    <property type="term" value="C:nucleus"/>
    <property type="evidence" value="ECO:0007669"/>
    <property type="project" value="UniProtKB-SubCell"/>
</dbReference>
<dbReference type="PANTHER" id="PTHR45884:SF2">
    <property type="entry name" value="N-ACETYLTRANSFERASE ECO"/>
    <property type="match status" value="1"/>
</dbReference>
<evidence type="ECO:0000259" key="11">
    <source>
        <dbReference type="Pfam" id="PF13880"/>
    </source>
</evidence>
<evidence type="ECO:0000256" key="9">
    <source>
        <dbReference type="ARBA" id="ARBA00023315"/>
    </source>
</evidence>
<evidence type="ECO:0000256" key="4">
    <source>
        <dbReference type="ARBA" id="ARBA00022723"/>
    </source>
</evidence>
<dbReference type="Pfam" id="PF13878">
    <property type="entry name" value="zf-C2H2_3"/>
    <property type="match status" value="1"/>
</dbReference>
<evidence type="ECO:0000259" key="10">
    <source>
        <dbReference type="Pfam" id="PF13878"/>
    </source>
</evidence>
<feature type="domain" description="N-acetyltransferase ESCO acetyl-transferase" evidence="11">
    <location>
        <begin position="207"/>
        <end position="267"/>
    </location>
</feature>
<gene>
    <name evidence="12" type="ORF">KIN20_036443</name>
</gene>
<keyword evidence="3" id="KW-0808">Transferase</keyword>
<proteinExistence type="inferred from homology"/>
<feature type="domain" description="N-acetyltransferase ESCO zinc-finger" evidence="10">
    <location>
        <begin position="54"/>
        <end position="92"/>
    </location>
</feature>
<evidence type="ECO:0000256" key="8">
    <source>
        <dbReference type="ARBA" id="ARBA00023306"/>
    </source>
</evidence>
<dbReference type="PANTHER" id="PTHR45884">
    <property type="entry name" value="N-ACETYLTRANSFERASE ECO"/>
    <property type="match status" value="1"/>
</dbReference>
<reference evidence="12" key="1">
    <citation type="submission" date="2021-06" db="EMBL/GenBank/DDBJ databases">
        <title>Parelaphostrongylus tenuis whole genome reference sequence.</title>
        <authorList>
            <person name="Garwood T.J."/>
            <person name="Larsen P.A."/>
            <person name="Fountain-Jones N.M."/>
            <person name="Garbe J.R."/>
            <person name="Macchietto M.G."/>
            <person name="Kania S.A."/>
            <person name="Gerhold R.W."/>
            <person name="Richards J.E."/>
            <person name="Wolf T.M."/>
        </authorList>
    </citation>
    <scope>NUCLEOTIDE SEQUENCE</scope>
    <source>
        <strain evidence="12">MNPRO001-30</strain>
        <tissue evidence="12">Meninges</tissue>
    </source>
</reference>
<dbReference type="InterPro" id="IPR028009">
    <property type="entry name" value="ESCO_Acetyltransf_dom"/>
</dbReference>
<dbReference type="InterPro" id="IPR028005">
    <property type="entry name" value="AcTrfase_ESCO_Znf_dom"/>
</dbReference>
<evidence type="ECO:0000256" key="1">
    <source>
        <dbReference type="ARBA" id="ARBA00004123"/>
    </source>
</evidence>
<dbReference type="EMBL" id="JAHQIW010007363">
    <property type="protein sequence ID" value="KAJ1373909.1"/>
    <property type="molecule type" value="Genomic_DNA"/>
</dbReference>
<organism evidence="12 13">
    <name type="scientific">Parelaphostrongylus tenuis</name>
    <name type="common">Meningeal worm</name>
    <dbReference type="NCBI Taxonomy" id="148309"/>
    <lineage>
        <taxon>Eukaryota</taxon>
        <taxon>Metazoa</taxon>
        <taxon>Ecdysozoa</taxon>
        <taxon>Nematoda</taxon>
        <taxon>Chromadorea</taxon>
        <taxon>Rhabditida</taxon>
        <taxon>Rhabditina</taxon>
        <taxon>Rhabditomorpha</taxon>
        <taxon>Strongyloidea</taxon>
        <taxon>Metastrongylidae</taxon>
        <taxon>Parelaphostrongylus</taxon>
    </lineage>
</organism>
<dbReference type="GO" id="GO:0000785">
    <property type="term" value="C:chromatin"/>
    <property type="evidence" value="ECO:0007669"/>
    <property type="project" value="TreeGrafter"/>
</dbReference>
<dbReference type="Proteomes" id="UP001196413">
    <property type="component" value="Unassembled WGS sequence"/>
</dbReference>
<dbReference type="Pfam" id="PF13880">
    <property type="entry name" value="Acetyltransf_13"/>
    <property type="match status" value="1"/>
</dbReference>
<evidence type="ECO:0000313" key="13">
    <source>
        <dbReference type="Proteomes" id="UP001196413"/>
    </source>
</evidence>
<name>A0AAD5WKF0_PARTN</name>
<comment type="subcellular location">
    <subcellularLocation>
        <location evidence="1">Nucleus</location>
    </subcellularLocation>
</comment>
<keyword evidence="9" id="KW-0012">Acyltransferase</keyword>
<keyword evidence="13" id="KW-1185">Reference proteome</keyword>
<evidence type="ECO:0000256" key="5">
    <source>
        <dbReference type="ARBA" id="ARBA00022771"/>
    </source>
</evidence>
<dbReference type="GO" id="GO:0008270">
    <property type="term" value="F:zinc ion binding"/>
    <property type="evidence" value="ECO:0007669"/>
    <property type="project" value="UniProtKB-KW"/>
</dbReference>
<sequence length="281" mass="31905">MQGQRRVTDFFASSSSQKTPPLNCRRPIFELAGSKPTVKKKRMRLSVDERDSKQTILDVGQKCGGQYCKQCDMMYSIENVRDVRMHEEHHNRQVGIKRVQISSSRLKLWLRKGCKYLSKQGYVFRIRPDSQSSLKGKLEEVIKDFVNTSVGFCADLSIWGWDKRRTVWASIINEGSTSYIAGIAITEPLISAQCSSTGEHISDGDPIIGVNRLWTHPTARRMGIAQEILDIARKWCFTGVLVPRHRVAFSDPSDDGRRFAEEYTKSSGDSTKHVLIYAVTK</sequence>
<dbReference type="GO" id="GO:0007064">
    <property type="term" value="P:mitotic sister chromatid cohesion"/>
    <property type="evidence" value="ECO:0007669"/>
    <property type="project" value="TreeGrafter"/>
</dbReference>
<evidence type="ECO:0000256" key="3">
    <source>
        <dbReference type="ARBA" id="ARBA00022679"/>
    </source>
</evidence>
<accession>A0AAD5WKF0</accession>
<evidence type="ECO:0000313" key="12">
    <source>
        <dbReference type="EMBL" id="KAJ1373909.1"/>
    </source>
</evidence>
<evidence type="ECO:0000256" key="7">
    <source>
        <dbReference type="ARBA" id="ARBA00023242"/>
    </source>
</evidence>
<evidence type="ECO:0000256" key="6">
    <source>
        <dbReference type="ARBA" id="ARBA00022833"/>
    </source>
</evidence>
<protein>
    <recommendedName>
        <fullName evidence="14">N-acetyltransferase ECO1</fullName>
    </recommendedName>
</protein>
<keyword evidence="7" id="KW-0539">Nucleus</keyword>
<dbReference type="AlphaFoldDB" id="A0AAD5WKF0"/>
<evidence type="ECO:0008006" key="14">
    <source>
        <dbReference type="Google" id="ProtNLM"/>
    </source>
</evidence>
<keyword evidence="4" id="KW-0479">Metal-binding</keyword>
<dbReference type="GO" id="GO:0061733">
    <property type="term" value="F:protein-lysine-acetyltransferase activity"/>
    <property type="evidence" value="ECO:0007669"/>
    <property type="project" value="TreeGrafter"/>
</dbReference>
<comment type="similarity">
    <text evidence="2">Belongs to the acetyltransferase family. ECO subfamily.</text>
</comment>